<reference evidence="2" key="1">
    <citation type="journal article" date="2019" name="Genome Announc.">
        <title>Draft Genome Sequence of Pseudoalteromonas piscicida Strain 36Y ROTHPW, an Hypersaline Seawater Isolate from the South Coast of Sonora, Mexico.</title>
        <authorList>
            <person name="Sanchez-Diaz R."/>
            <person name="Molina-Garza Z.J."/>
            <person name="Cruz-Suarez L.E."/>
            <person name="Selvin J."/>
            <person name="Kiran G.S."/>
            <person name="Ibarra-Gamez J.C."/>
            <person name="Gomez-Gil B."/>
            <person name="Galaviz-Silva L."/>
        </authorList>
    </citation>
    <scope>NUCLEOTIDE SEQUENCE [LARGE SCALE GENOMIC DNA]</scope>
    <source>
        <strain evidence="2">36Y_RITHPW</strain>
    </source>
</reference>
<dbReference type="EMBL" id="NKHF01000104">
    <property type="protein sequence ID" value="PCK29756.1"/>
    <property type="molecule type" value="Genomic_DNA"/>
</dbReference>
<dbReference type="Proteomes" id="UP000228621">
    <property type="component" value="Unassembled WGS sequence"/>
</dbReference>
<keyword evidence="2" id="KW-1185">Reference proteome</keyword>
<evidence type="ECO:0000313" key="2">
    <source>
        <dbReference type="Proteomes" id="UP000228621"/>
    </source>
</evidence>
<evidence type="ECO:0000313" key="1">
    <source>
        <dbReference type="EMBL" id="PCK29756.1"/>
    </source>
</evidence>
<name>A0A2A5JJZ5_PSEO7</name>
<protein>
    <recommendedName>
        <fullName evidence="3">HEAT repeat domain-containing protein</fullName>
    </recommendedName>
</protein>
<dbReference type="AlphaFoldDB" id="A0A2A5JJZ5"/>
<gene>
    <name evidence="1" type="ORF">CEX98_21085</name>
</gene>
<proteinExistence type="predicted"/>
<organism evidence="1 2">
    <name type="scientific">Pseudoalteromonas piscicida</name>
    <dbReference type="NCBI Taxonomy" id="43662"/>
    <lineage>
        <taxon>Bacteria</taxon>
        <taxon>Pseudomonadati</taxon>
        <taxon>Pseudomonadota</taxon>
        <taxon>Gammaproteobacteria</taxon>
        <taxon>Alteromonadales</taxon>
        <taxon>Pseudoalteromonadaceae</taxon>
        <taxon>Pseudoalteromonas</taxon>
    </lineage>
</organism>
<dbReference type="RefSeq" id="WP_099643971.1">
    <property type="nucleotide sequence ID" value="NZ_JAQPZX010000031.1"/>
</dbReference>
<dbReference type="OrthoDB" id="6284473at2"/>
<sequence length="233" mass="26265">MIESIDLLKVKNILSNNLESKDKINNAGNQRVVLYENSEVKLLACVGKTLSNKRLINSGKKVIKLLKGSLQIRSLHVKKEHNGTTTYYLPCSSLSTTKLCVESVFHCEEDMAISIDTSSDSIWIEQYSKLSTSPYNVIICADTMRTIQISLINHVDARLFNFIEILARSSCEDSLNALKQLINHYVDEVAWRAIEGLSSRSPDLLIPLLRKIESTHESKIVRNRAHQLLIQGV</sequence>
<comment type="caution">
    <text evidence="1">The sequence shown here is derived from an EMBL/GenBank/DDBJ whole genome shotgun (WGS) entry which is preliminary data.</text>
</comment>
<evidence type="ECO:0008006" key="3">
    <source>
        <dbReference type="Google" id="ProtNLM"/>
    </source>
</evidence>
<accession>A0A2A5JJZ5</accession>